<organism evidence="3 4">
    <name type="scientific">Rhodnius prolixus</name>
    <name type="common">Triatomid bug</name>
    <dbReference type="NCBI Taxonomy" id="13249"/>
    <lineage>
        <taxon>Eukaryota</taxon>
        <taxon>Metazoa</taxon>
        <taxon>Ecdysozoa</taxon>
        <taxon>Arthropoda</taxon>
        <taxon>Hexapoda</taxon>
        <taxon>Insecta</taxon>
        <taxon>Pterygota</taxon>
        <taxon>Neoptera</taxon>
        <taxon>Paraneoptera</taxon>
        <taxon>Hemiptera</taxon>
        <taxon>Heteroptera</taxon>
        <taxon>Panheteroptera</taxon>
        <taxon>Cimicomorpha</taxon>
        <taxon>Reduviidae</taxon>
        <taxon>Triatominae</taxon>
        <taxon>Rhodnius</taxon>
    </lineage>
</organism>
<keyword evidence="4" id="KW-1185">Reference proteome</keyword>
<evidence type="ECO:0008006" key="5">
    <source>
        <dbReference type="Google" id="ProtNLM"/>
    </source>
</evidence>
<dbReference type="PROSITE" id="PS51155">
    <property type="entry name" value="CHIT_BIND_RR_2"/>
    <property type="match status" value="1"/>
</dbReference>
<dbReference type="VEuPathDB" id="VectorBase:RPRC006617"/>
<feature type="chain" id="PRO_5043624030" description="Cuticle protein" evidence="2">
    <location>
        <begin position="20"/>
        <end position="237"/>
    </location>
</feature>
<dbReference type="PRINTS" id="PR00947">
    <property type="entry name" value="CUTICLE"/>
</dbReference>
<dbReference type="GO" id="GO:0031012">
    <property type="term" value="C:extracellular matrix"/>
    <property type="evidence" value="ECO:0007669"/>
    <property type="project" value="TreeGrafter"/>
</dbReference>
<feature type="compositionally biased region" description="Gly residues" evidence="1">
    <location>
        <begin position="57"/>
        <end position="146"/>
    </location>
</feature>
<dbReference type="InterPro" id="IPR051217">
    <property type="entry name" value="Insect_Cuticle_Struc_Prot"/>
</dbReference>
<name>T1HRE7_RHOPR</name>
<keyword evidence="2" id="KW-0732">Signal</keyword>
<accession>T1HRE7</accession>
<sequence>MDSYKSFFLLGLLVIAVNAHPVVHEEHEGHVIASGHAGGFEGGHVGGFAGGHGGGFEGGHEGGGFEGGQGGGFEGGHGGGFEGGHVGGSFEGGHEGGGFEGGFAGGHEGGGFEGGQGGGLESGHHVGGSFEGGHEGGGFEAAGLGGGEHHEEHHDYYSPPHYKFEYSVHDSHTGDVKSHHETRVGDHVKGFYKLHEPDGTIREVHYTADKHNGFNAEVKRIGHAHHAPVYGHHQHHF</sequence>
<dbReference type="OMA" id="HYKFEYS"/>
<dbReference type="RefSeq" id="XP_073980210.1">
    <property type="nucleotide sequence ID" value="XM_074124109.1"/>
</dbReference>
<dbReference type="InParanoid" id="T1HRE7"/>
<proteinExistence type="predicted"/>
<protein>
    <recommendedName>
        <fullName evidence="5">Cuticle protein</fullName>
    </recommendedName>
</protein>
<dbReference type="InterPro" id="IPR031311">
    <property type="entry name" value="CHIT_BIND_RR_consensus"/>
</dbReference>
<dbReference type="GeneID" id="141452188"/>
<reference evidence="3" key="1">
    <citation type="submission" date="2015-05" db="UniProtKB">
        <authorList>
            <consortium name="EnsemblMetazoa"/>
        </authorList>
    </citation>
    <scope>IDENTIFICATION</scope>
</reference>
<evidence type="ECO:0000313" key="3">
    <source>
        <dbReference type="EnsemblMetazoa" id="RPRC006617-PA"/>
    </source>
</evidence>
<feature type="signal peptide" evidence="2">
    <location>
        <begin position="1"/>
        <end position="19"/>
    </location>
</feature>
<dbReference type="eggNOG" id="ENOG502SGA3">
    <property type="taxonomic scope" value="Eukaryota"/>
</dbReference>
<evidence type="ECO:0000313" key="4">
    <source>
        <dbReference type="Proteomes" id="UP000015103"/>
    </source>
</evidence>
<dbReference type="PANTHER" id="PTHR12236:SF95">
    <property type="entry name" value="CUTICULAR PROTEIN 76BD, ISOFORM C-RELATED"/>
    <property type="match status" value="1"/>
</dbReference>
<dbReference type="Proteomes" id="UP000015103">
    <property type="component" value="Unassembled WGS sequence"/>
</dbReference>
<dbReference type="InterPro" id="IPR000618">
    <property type="entry name" value="Insect_cuticle"/>
</dbReference>
<dbReference type="GO" id="GO:0005615">
    <property type="term" value="C:extracellular space"/>
    <property type="evidence" value="ECO:0007669"/>
    <property type="project" value="TreeGrafter"/>
</dbReference>
<dbReference type="EnsemblMetazoa" id="RPRC006617-RA">
    <property type="protein sequence ID" value="RPRC006617-PA"/>
    <property type="gene ID" value="RPRC006617"/>
</dbReference>
<feature type="compositionally biased region" description="Basic and acidic residues" evidence="1">
    <location>
        <begin position="147"/>
        <end position="156"/>
    </location>
</feature>
<dbReference type="EMBL" id="ACPB03012172">
    <property type="status" value="NOT_ANNOTATED_CDS"/>
    <property type="molecule type" value="Genomic_DNA"/>
</dbReference>
<feature type="region of interest" description="Disordered" evidence="1">
    <location>
        <begin position="57"/>
        <end position="156"/>
    </location>
</feature>
<evidence type="ECO:0000256" key="1">
    <source>
        <dbReference type="SAM" id="MobiDB-lite"/>
    </source>
</evidence>
<dbReference type="HOGENOM" id="CLU_1171931_0_0_1"/>
<evidence type="ECO:0000256" key="2">
    <source>
        <dbReference type="SAM" id="SignalP"/>
    </source>
</evidence>
<dbReference type="STRING" id="13249.T1HRE7"/>
<dbReference type="GO" id="GO:0042302">
    <property type="term" value="F:structural constituent of cuticle"/>
    <property type="evidence" value="ECO:0007669"/>
    <property type="project" value="UniProtKB-UniRule"/>
</dbReference>
<dbReference type="AlphaFoldDB" id="T1HRE7"/>
<dbReference type="Pfam" id="PF00379">
    <property type="entry name" value="Chitin_bind_4"/>
    <property type="match status" value="1"/>
</dbReference>
<dbReference type="PANTHER" id="PTHR12236">
    <property type="entry name" value="STRUCTURAL CONTITUENT OF CUTICLE"/>
    <property type="match status" value="1"/>
</dbReference>
<dbReference type="PROSITE" id="PS00233">
    <property type="entry name" value="CHIT_BIND_RR_1"/>
    <property type="match status" value="1"/>
</dbReference>